<evidence type="ECO:0000313" key="2">
    <source>
        <dbReference type="Proteomes" id="UP000276834"/>
    </source>
</evidence>
<reference evidence="1 2" key="1">
    <citation type="journal article" date="2018" name="Proc. R. Soc. B">
        <title>A non-coding region near Follistatin controls head colour polymorphism in the Gouldian finch.</title>
        <authorList>
            <person name="Toomey M.B."/>
            <person name="Marques C.I."/>
            <person name="Andrade P."/>
            <person name="Araujo P.M."/>
            <person name="Sabatino S."/>
            <person name="Gazda M.A."/>
            <person name="Afonso S."/>
            <person name="Lopes R.J."/>
            <person name="Corbo J.C."/>
            <person name="Carneiro M."/>
        </authorList>
    </citation>
    <scope>NUCLEOTIDE SEQUENCE [LARGE SCALE GENOMIC DNA]</scope>
    <source>
        <strain evidence="1">Red01</strain>
        <tissue evidence="1">Muscle</tissue>
    </source>
</reference>
<dbReference type="EMBL" id="QUSF01000083">
    <property type="protein sequence ID" value="RLV94621.1"/>
    <property type="molecule type" value="Genomic_DNA"/>
</dbReference>
<accession>A0A3L8S210</accession>
<evidence type="ECO:0000313" key="1">
    <source>
        <dbReference type="EMBL" id="RLV94621.1"/>
    </source>
</evidence>
<dbReference type="Proteomes" id="UP000276834">
    <property type="component" value="Unassembled WGS sequence"/>
</dbReference>
<protein>
    <submittedName>
        <fullName evidence="1">Uncharacterized protein</fullName>
    </submittedName>
</protein>
<name>A0A3L8S210_CHLGU</name>
<keyword evidence="2" id="KW-1185">Reference proteome</keyword>
<dbReference type="AlphaFoldDB" id="A0A3L8S210"/>
<gene>
    <name evidence="1" type="ORF">DV515_00013084</name>
</gene>
<proteinExistence type="predicted"/>
<comment type="caution">
    <text evidence="1">The sequence shown here is derived from an EMBL/GenBank/DDBJ whole genome shotgun (WGS) entry which is preliminary data.</text>
</comment>
<sequence length="87" mass="9281">MPIFPGVLPALKQQQRMDPRAFACSSGLCLGYKSQIVSGETGSDLLINISAQPLLEQMENMKFALCSAELGDSPMDRGWSSGSSVEG</sequence>
<organism evidence="1 2">
    <name type="scientific">Chloebia gouldiae</name>
    <name type="common">Gouldian finch</name>
    <name type="synonym">Erythrura gouldiae</name>
    <dbReference type="NCBI Taxonomy" id="44316"/>
    <lineage>
        <taxon>Eukaryota</taxon>
        <taxon>Metazoa</taxon>
        <taxon>Chordata</taxon>
        <taxon>Craniata</taxon>
        <taxon>Vertebrata</taxon>
        <taxon>Euteleostomi</taxon>
        <taxon>Archelosauria</taxon>
        <taxon>Archosauria</taxon>
        <taxon>Dinosauria</taxon>
        <taxon>Saurischia</taxon>
        <taxon>Theropoda</taxon>
        <taxon>Coelurosauria</taxon>
        <taxon>Aves</taxon>
        <taxon>Neognathae</taxon>
        <taxon>Neoaves</taxon>
        <taxon>Telluraves</taxon>
        <taxon>Australaves</taxon>
        <taxon>Passeriformes</taxon>
        <taxon>Passeroidea</taxon>
        <taxon>Passeridae</taxon>
        <taxon>Chloebia</taxon>
    </lineage>
</organism>